<dbReference type="PANTHER" id="PTHR43720">
    <property type="entry name" value="2-AMINOMUCONIC SEMIALDEHYDE DEHYDROGENASE"/>
    <property type="match status" value="1"/>
</dbReference>
<evidence type="ECO:0000256" key="2">
    <source>
        <dbReference type="ARBA" id="ARBA00023002"/>
    </source>
</evidence>
<evidence type="ECO:0000256" key="1">
    <source>
        <dbReference type="ARBA" id="ARBA00009986"/>
    </source>
</evidence>
<dbReference type="InterPro" id="IPR029510">
    <property type="entry name" value="Ald_DH_CS_GLU"/>
</dbReference>
<evidence type="ECO:0000313" key="7">
    <source>
        <dbReference type="EMBL" id="KGO98570.1"/>
    </source>
</evidence>
<accession>A0A0A0M667</accession>
<dbReference type="PROSITE" id="PS00070">
    <property type="entry name" value="ALDEHYDE_DEHYDR_CYS"/>
    <property type="match status" value="1"/>
</dbReference>
<sequence>MATGNTFDDVNPATGEVAAQVHEADAALVDEAVRAGHAALAGEWGRTTAEDRAAVLDRIAALIDLRADDFIAAEVEDTGKPVALASSVDIPRGAANFRAFAGMIRVHGGEMYESATADGTGALNYSIRRPLGVVGVIAPWNLPLLLLTWKLAPALACGNAVVAKPSEETPATATLLAEVMDEAGVPAGVFNLVHGFGPGSAGEAIVTHPDINGITFTGESRTGATIMRQAAEGVRPVSFELGGKNAALVFDDCDFDKAVDGIARASFMNTGQVCLCTERVYVQRGIFDRFVEALAGKARALRPGDPHDAQTTLGPLISAVHRRKVLSYFDLAREEGAQVVTGGGVPELEGAAAGGFFVEPTIWTGLPQSARCLHEEVFGPICHVMPFDTEDEAVALANDSAYGLAASVWTGSLERAHRVAGRVDVGLLWINTWYLRDLRTPFGGTRLSGIGREGGRHSLDFYSQTRNVCIKLGDG</sequence>
<dbReference type="FunFam" id="3.40.309.10:FF:000009">
    <property type="entry name" value="Aldehyde dehydrogenase A"/>
    <property type="match status" value="1"/>
</dbReference>
<dbReference type="eggNOG" id="COG1012">
    <property type="taxonomic scope" value="Bacteria"/>
</dbReference>
<evidence type="ECO:0000256" key="3">
    <source>
        <dbReference type="ARBA" id="ARBA00023027"/>
    </source>
</evidence>
<dbReference type="NCBIfam" id="TIGR03216">
    <property type="entry name" value="OH_muco_semi_DH"/>
    <property type="match status" value="1"/>
</dbReference>
<evidence type="ECO:0000259" key="6">
    <source>
        <dbReference type="Pfam" id="PF00171"/>
    </source>
</evidence>
<dbReference type="InterPro" id="IPR016161">
    <property type="entry name" value="Ald_DH/histidinol_DH"/>
</dbReference>
<dbReference type="AlphaFoldDB" id="A0A0A0M667"/>
<dbReference type="InterPro" id="IPR016160">
    <property type="entry name" value="Ald_DH_CS_CYS"/>
</dbReference>
<dbReference type="SUPFAM" id="SSF53720">
    <property type="entry name" value="ALDH-like"/>
    <property type="match status" value="1"/>
</dbReference>
<dbReference type="GO" id="GO:0016620">
    <property type="term" value="F:oxidoreductase activity, acting on the aldehyde or oxo group of donors, NAD or NADP as acceptor"/>
    <property type="evidence" value="ECO:0007669"/>
    <property type="project" value="InterPro"/>
</dbReference>
<feature type="domain" description="Aldehyde dehydrogenase" evidence="6">
    <location>
        <begin position="4"/>
        <end position="468"/>
    </location>
</feature>
<dbReference type="PROSITE" id="PS00687">
    <property type="entry name" value="ALDEHYDE_DEHYDR_GLU"/>
    <property type="match status" value="1"/>
</dbReference>
<keyword evidence="3" id="KW-0520">NAD</keyword>
<dbReference type="EMBL" id="AVBH01000067">
    <property type="protein sequence ID" value="KGO98570.1"/>
    <property type="molecule type" value="Genomic_DNA"/>
</dbReference>
<comment type="similarity">
    <text evidence="1 5">Belongs to the aldehyde dehydrogenase family.</text>
</comment>
<protein>
    <recommendedName>
        <fullName evidence="6">Aldehyde dehydrogenase domain-containing protein</fullName>
    </recommendedName>
</protein>
<keyword evidence="8" id="KW-1185">Reference proteome</keyword>
<dbReference type="InterPro" id="IPR017628">
    <property type="entry name" value="OHmuconic_semiald_DH"/>
</dbReference>
<feature type="active site" evidence="4">
    <location>
        <position position="240"/>
    </location>
</feature>
<dbReference type="Gene3D" id="3.40.309.10">
    <property type="entry name" value="Aldehyde Dehydrogenase, Chain A, domain 2"/>
    <property type="match status" value="1"/>
</dbReference>
<gene>
    <name evidence="7" type="ORF">N791_01185</name>
</gene>
<reference evidence="7 8" key="1">
    <citation type="submission" date="2013-08" db="EMBL/GenBank/DDBJ databases">
        <title>Genomic analysis of Lysobacter defluvii.</title>
        <authorList>
            <person name="Wang Q."/>
            <person name="Wang G."/>
        </authorList>
    </citation>
    <scope>NUCLEOTIDE SEQUENCE [LARGE SCALE GENOMIC DNA]</scope>
    <source>
        <strain evidence="7 8">IMMIB APB-9</strain>
    </source>
</reference>
<organism evidence="7 8">
    <name type="scientific">Lysobacter defluvii IMMIB APB-9 = DSM 18482</name>
    <dbReference type="NCBI Taxonomy" id="1385515"/>
    <lineage>
        <taxon>Bacteria</taxon>
        <taxon>Pseudomonadati</taxon>
        <taxon>Pseudomonadota</taxon>
        <taxon>Gammaproteobacteria</taxon>
        <taxon>Lysobacterales</taxon>
        <taxon>Lysobacteraceae</taxon>
        <taxon>Novilysobacter</taxon>
    </lineage>
</organism>
<keyword evidence="2 5" id="KW-0560">Oxidoreductase</keyword>
<dbReference type="InterPro" id="IPR016162">
    <property type="entry name" value="Ald_DH_N"/>
</dbReference>
<dbReference type="Proteomes" id="UP000030003">
    <property type="component" value="Unassembled WGS sequence"/>
</dbReference>
<evidence type="ECO:0000313" key="8">
    <source>
        <dbReference type="Proteomes" id="UP000030003"/>
    </source>
</evidence>
<dbReference type="CDD" id="cd07093">
    <property type="entry name" value="ALDH_F8_HMSADH"/>
    <property type="match status" value="1"/>
</dbReference>
<proteinExistence type="inferred from homology"/>
<dbReference type="FunFam" id="3.40.605.10:FF:000007">
    <property type="entry name" value="NAD/NADP-dependent betaine aldehyde dehydrogenase"/>
    <property type="match status" value="1"/>
</dbReference>
<dbReference type="InterPro" id="IPR015590">
    <property type="entry name" value="Aldehyde_DH_dom"/>
</dbReference>
<dbReference type="Gene3D" id="3.40.605.10">
    <property type="entry name" value="Aldehyde Dehydrogenase, Chain A, domain 1"/>
    <property type="match status" value="1"/>
</dbReference>
<dbReference type="InterPro" id="IPR016163">
    <property type="entry name" value="Ald_DH_C"/>
</dbReference>
<dbReference type="Pfam" id="PF00171">
    <property type="entry name" value="Aldedh"/>
    <property type="match status" value="1"/>
</dbReference>
<dbReference type="STRING" id="1385515.GCA_000423325_00119"/>
<comment type="caution">
    <text evidence="7">The sequence shown here is derived from an EMBL/GenBank/DDBJ whole genome shotgun (WGS) entry which is preliminary data.</text>
</comment>
<evidence type="ECO:0000256" key="5">
    <source>
        <dbReference type="RuleBase" id="RU003345"/>
    </source>
</evidence>
<name>A0A0A0M667_9GAMM</name>
<dbReference type="PANTHER" id="PTHR43720:SF2">
    <property type="entry name" value="2-AMINOMUCONIC SEMIALDEHYDE DEHYDROGENASE"/>
    <property type="match status" value="1"/>
</dbReference>
<evidence type="ECO:0000256" key="4">
    <source>
        <dbReference type="PROSITE-ProRule" id="PRU10007"/>
    </source>
</evidence>